<protein>
    <submittedName>
        <fullName evidence="1">DUF861 domain-containing protein</fullName>
    </submittedName>
</protein>
<name>A0ACC5R1V4_9HYPH</name>
<keyword evidence="2" id="KW-1185">Reference proteome</keyword>
<accession>A0ACC5R1V4</accession>
<reference evidence="1" key="1">
    <citation type="submission" date="2021-01" db="EMBL/GenBank/DDBJ databases">
        <authorList>
            <person name="Sun Q."/>
        </authorList>
    </citation>
    <scope>NUCLEOTIDE SEQUENCE</scope>
    <source>
        <strain evidence="1">YIM B02566</strain>
    </source>
</reference>
<evidence type="ECO:0000313" key="2">
    <source>
        <dbReference type="Proteomes" id="UP000616151"/>
    </source>
</evidence>
<gene>
    <name evidence="1" type="ORF">JHL16_09255</name>
</gene>
<dbReference type="EMBL" id="JAENHL010000006">
    <property type="protein sequence ID" value="MBK1866537.1"/>
    <property type="molecule type" value="Genomic_DNA"/>
</dbReference>
<evidence type="ECO:0000313" key="1">
    <source>
        <dbReference type="EMBL" id="MBK1866537.1"/>
    </source>
</evidence>
<sequence>MNKLTLIKGSDRVASAELGEPFKANEPQGEPVAMIRSKDWREGPDAGVWECTPGKWKRAVKNAEFAHFVKGRCEFHHEDGTVLEIAAGDAVYFPAHTRGTWNVIETVRKTYFLLPLD</sequence>
<proteinExistence type="predicted"/>
<organism evidence="1 2">
    <name type="scientific">Taklimakanibacter albus</name>
    <dbReference type="NCBI Taxonomy" id="2800327"/>
    <lineage>
        <taxon>Bacteria</taxon>
        <taxon>Pseudomonadati</taxon>
        <taxon>Pseudomonadota</taxon>
        <taxon>Alphaproteobacteria</taxon>
        <taxon>Hyphomicrobiales</taxon>
        <taxon>Aestuariivirgaceae</taxon>
        <taxon>Taklimakanibacter</taxon>
    </lineage>
</organism>
<comment type="caution">
    <text evidence="1">The sequence shown here is derived from an EMBL/GenBank/DDBJ whole genome shotgun (WGS) entry which is preliminary data.</text>
</comment>
<dbReference type="Proteomes" id="UP000616151">
    <property type="component" value="Unassembled WGS sequence"/>
</dbReference>